<comment type="caution">
    <text evidence="6">The sequence shown here is derived from an EMBL/GenBank/DDBJ whole genome shotgun (WGS) entry which is preliminary data.</text>
</comment>
<evidence type="ECO:0000259" key="4">
    <source>
        <dbReference type="Pfam" id="PF00717"/>
    </source>
</evidence>
<evidence type="ECO:0000256" key="1">
    <source>
        <dbReference type="ARBA" id="ARBA00023015"/>
    </source>
</evidence>
<dbReference type="Pfam" id="PF07022">
    <property type="entry name" value="Phage_CI_repr"/>
    <property type="match status" value="1"/>
</dbReference>
<keyword evidence="3" id="KW-0804">Transcription</keyword>
<evidence type="ECO:0000256" key="2">
    <source>
        <dbReference type="ARBA" id="ARBA00023125"/>
    </source>
</evidence>
<keyword evidence="1" id="KW-0805">Transcription regulation</keyword>
<proteinExistence type="predicted"/>
<dbReference type="InParanoid" id="A0A3N0V7P7"/>
<dbReference type="EMBL" id="RJVO01000006">
    <property type="protein sequence ID" value="ROH88641.1"/>
    <property type="molecule type" value="Genomic_DNA"/>
</dbReference>
<dbReference type="PANTHER" id="PTHR40661">
    <property type="match status" value="1"/>
</dbReference>
<dbReference type="GO" id="GO:0003677">
    <property type="term" value="F:DNA binding"/>
    <property type="evidence" value="ECO:0007669"/>
    <property type="project" value="UniProtKB-KW"/>
</dbReference>
<sequence>MQEVYCAMSNAGEVLDRLQVVLGVSSDSALARPLGVGVSTPASWRNRNSIPFDECMQVALERGVSLDYLILGRGTWPPQEVDLRDEDVAWTLTRGDFAEIASRARKYASESLSVEAALDLVRSGAYVWVPYYDIPLAGGAGREFLTTPKKWNFYRREYFDGRPELSIIDLAEFPVAGISMYPELQAKDTVMVDRSKKTVGEGDMYALRTDSLLMVKYLQMLPNGRIQATSKLSEEFPPFEIIPADLESGHSEIIGRVVRQGRDR</sequence>
<feature type="domain" description="Peptidase S24/S26A/S26B/S26C" evidence="4">
    <location>
        <begin position="175"/>
        <end position="258"/>
    </location>
</feature>
<evidence type="ECO:0000256" key="3">
    <source>
        <dbReference type="ARBA" id="ARBA00023163"/>
    </source>
</evidence>
<organism evidence="6 7">
    <name type="scientific">Stagnimonas aquatica</name>
    <dbReference type="NCBI Taxonomy" id="2689987"/>
    <lineage>
        <taxon>Bacteria</taxon>
        <taxon>Pseudomonadati</taxon>
        <taxon>Pseudomonadota</taxon>
        <taxon>Gammaproteobacteria</taxon>
        <taxon>Nevskiales</taxon>
        <taxon>Nevskiaceae</taxon>
        <taxon>Stagnimonas</taxon>
    </lineage>
</organism>
<dbReference type="InterPro" id="IPR039418">
    <property type="entry name" value="LexA-like"/>
</dbReference>
<reference evidence="6 7" key="1">
    <citation type="submission" date="2018-10" db="EMBL/GenBank/DDBJ databases">
        <authorList>
            <person name="Chen W.-M."/>
        </authorList>
    </citation>
    <scope>NUCLEOTIDE SEQUENCE [LARGE SCALE GENOMIC DNA]</scope>
    <source>
        <strain evidence="6 7">THS-13</strain>
    </source>
</reference>
<feature type="domain" description="Bacteriophage CI repressor N-terminal" evidence="5">
    <location>
        <begin position="13"/>
        <end position="75"/>
    </location>
</feature>
<gene>
    <name evidence="6" type="ORF">ED208_12545</name>
</gene>
<dbReference type="Pfam" id="PF00717">
    <property type="entry name" value="Peptidase_S24"/>
    <property type="match status" value="1"/>
</dbReference>
<dbReference type="InterPro" id="IPR010744">
    <property type="entry name" value="Phage_CI_N"/>
</dbReference>
<keyword evidence="7" id="KW-1185">Reference proteome</keyword>
<dbReference type="PANTHER" id="PTHR40661:SF3">
    <property type="entry name" value="FELS-1 PROPHAGE TRANSCRIPTIONAL REGULATOR"/>
    <property type="match status" value="1"/>
</dbReference>
<keyword evidence="2" id="KW-0238">DNA-binding</keyword>
<accession>A0A3N0V7P7</accession>
<dbReference type="InterPro" id="IPR015927">
    <property type="entry name" value="Peptidase_S24_S26A/B/C"/>
</dbReference>
<dbReference type="CDD" id="cd06529">
    <property type="entry name" value="S24_LexA-like"/>
    <property type="match status" value="1"/>
</dbReference>
<dbReference type="AlphaFoldDB" id="A0A3N0V7P7"/>
<evidence type="ECO:0000259" key="5">
    <source>
        <dbReference type="Pfam" id="PF07022"/>
    </source>
</evidence>
<name>A0A3N0V7P7_9GAMM</name>
<dbReference type="Gene3D" id="2.10.109.10">
    <property type="entry name" value="Umud Fragment, subunit A"/>
    <property type="match status" value="1"/>
</dbReference>
<evidence type="ECO:0000313" key="6">
    <source>
        <dbReference type="EMBL" id="ROH88641.1"/>
    </source>
</evidence>
<protein>
    <submittedName>
        <fullName evidence="6">Uncharacterized protein</fullName>
    </submittedName>
</protein>
<dbReference type="Gene3D" id="1.10.260.40">
    <property type="entry name" value="lambda repressor-like DNA-binding domains"/>
    <property type="match status" value="1"/>
</dbReference>
<dbReference type="InterPro" id="IPR010982">
    <property type="entry name" value="Lambda_DNA-bd_dom_sf"/>
</dbReference>
<evidence type="ECO:0000313" key="7">
    <source>
        <dbReference type="Proteomes" id="UP000282106"/>
    </source>
</evidence>
<dbReference type="GO" id="GO:0045892">
    <property type="term" value="P:negative regulation of DNA-templated transcription"/>
    <property type="evidence" value="ECO:0007669"/>
    <property type="project" value="InterPro"/>
</dbReference>
<dbReference type="RefSeq" id="WP_123212263.1">
    <property type="nucleotide sequence ID" value="NZ_RJVO01000006.1"/>
</dbReference>
<dbReference type="InterPro" id="IPR036286">
    <property type="entry name" value="LexA/Signal_pep-like_sf"/>
</dbReference>
<dbReference type="SUPFAM" id="SSF51306">
    <property type="entry name" value="LexA/Signal peptidase"/>
    <property type="match status" value="1"/>
</dbReference>
<dbReference type="Proteomes" id="UP000282106">
    <property type="component" value="Unassembled WGS sequence"/>
</dbReference>